<dbReference type="Gene3D" id="3.40.50.1580">
    <property type="entry name" value="Nucleoside phosphorylase domain"/>
    <property type="match status" value="1"/>
</dbReference>
<dbReference type="GO" id="GO:0006218">
    <property type="term" value="P:uridine catabolic process"/>
    <property type="evidence" value="ECO:0007669"/>
    <property type="project" value="TreeGrafter"/>
</dbReference>
<dbReference type="Proteomes" id="UP000192997">
    <property type="component" value="Unassembled WGS sequence"/>
</dbReference>
<accession>A0A1X4G9Q3</accession>
<feature type="domain" description="Nucleoside phosphorylase" evidence="4">
    <location>
        <begin position="59"/>
        <end position="180"/>
    </location>
</feature>
<reference evidence="6" key="1">
    <citation type="submission" date="2017-04" db="EMBL/GenBank/DDBJ databases">
        <authorList>
            <person name="Abreu V.A."/>
            <person name="Popin R.V."/>
            <person name="Rigonato J."/>
            <person name="Andreote A.P."/>
            <person name="Schaker P.C."/>
            <person name="Hoff-Risseti C."/>
            <person name="Alvarenga D.O."/>
            <person name="Varani A.M."/>
            <person name="Fiore M.F."/>
        </authorList>
    </citation>
    <scope>NUCLEOTIDE SEQUENCE [LARGE SCALE GENOMIC DNA]</scope>
    <source>
        <strain evidence="6">CENA303</strain>
    </source>
</reference>
<evidence type="ECO:0000259" key="4">
    <source>
        <dbReference type="Pfam" id="PF01048"/>
    </source>
</evidence>
<dbReference type="SUPFAM" id="SSF53167">
    <property type="entry name" value="Purine and uridine phosphorylases"/>
    <property type="match status" value="1"/>
</dbReference>
<dbReference type="RefSeq" id="WP_009342350.1">
    <property type="nucleotide sequence ID" value="NZ_NBYN01000022.1"/>
</dbReference>
<evidence type="ECO:0000256" key="1">
    <source>
        <dbReference type="ARBA" id="ARBA00011888"/>
    </source>
</evidence>
<evidence type="ECO:0000256" key="3">
    <source>
        <dbReference type="ARBA" id="ARBA00048447"/>
    </source>
</evidence>
<evidence type="ECO:0000313" key="5">
    <source>
        <dbReference type="EMBL" id="OSO93817.1"/>
    </source>
</evidence>
<comment type="caution">
    <text evidence="5">The sequence shown here is derived from an EMBL/GenBank/DDBJ whole genome shotgun (WGS) entry which is preliminary data.</text>
</comment>
<dbReference type="InterPro" id="IPR035994">
    <property type="entry name" value="Nucleoside_phosphorylase_sf"/>
</dbReference>
<dbReference type="EC" id="2.4.2.3" evidence="1"/>
<dbReference type="AlphaFoldDB" id="A0A1X4G9Q3"/>
<dbReference type="Pfam" id="PF01048">
    <property type="entry name" value="PNP_UDP_1"/>
    <property type="match status" value="1"/>
</dbReference>
<dbReference type="GO" id="GO:0004850">
    <property type="term" value="F:uridine phosphorylase activity"/>
    <property type="evidence" value="ECO:0007669"/>
    <property type="project" value="UniProtKB-EC"/>
</dbReference>
<dbReference type="GO" id="GO:0005829">
    <property type="term" value="C:cytosol"/>
    <property type="evidence" value="ECO:0007669"/>
    <property type="project" value="TreeGrafter"/>
</dbReference>
<dbReference type="PANTHER" id="PTHR43691">
    <property type="entry name" value="URIDINE PHOSPHORYLASE"/>
    <property type="match status" value="1"/>
</dbReference>
<comment type="catalytic activity">
    <reaction evidence="3">
        <text>uridine + phosphate = alpha-D-ribose 1-phosphate + uracil</text>
        <dbReference type="Rhea" id="RHEA:24388"/>
        <dbReference type="ChEBI" id="CHEBI:16704"/>
        <dbReference type="ChEBI" id="CHEBI:17568"/>
        <dbReference type="ChEBI" id="CHEBI:43474"/>
        <dbReference type="ChEBI" id="CHEBI:57720"/>
        <dbReference type="EC" id="2.4.2.3"/>
    </reaction>
</comment>
<organism evidence="5 6">
    <name type="scientific">Cylindrospermopsis raciborskii CENA303</name>
    <dbReference type="NCBI Taxonomy" id="1170769"/>
    <lineage>
        <taxon>Bacteria</taxon>
        <taxon>Bacillati</taxon>
        <taxon>Cyanobacteriota</taxon>
        <taxon>Cyanophyceae</taxon>
        <taxon>Nostocales</taxon>
        <taxon>Aphanizomenonaceae</taxon>
        <taxon>Cylindrospermopsis</taxon>
    </lineage>
</organism>
<proteinExistence type="predicted"/>
<sequence>MIKTIFVPQGSEYQAVYRGLNSVFRNSVSNSKIQVIGIPMGISSLQEFLTRKYQHLKQSNQRILLMGLCGSLHGSYRVGDTVLYEKCIYDKKQLDKTNPVNSINQINCDISLTQDIYERIGNRVSLVRGITSDTVVFKSSEKRSLHQKFGADVVDMEGFGFLEFFQGTGISTAILRVVSDDSIHDIPDLTKAINSQGLLEILPLVITLTRQPIAASHLIRGSLCGLKQLETVTRCLAIQE</sequence>
<gene>
    <name evidence="5" type="ORF">B7O87_05350</name>
</gene>
<name>A0A1X4G9Q3_9CYAN</name>
<dbReference type="InterPro" id="IPR000845">
    <property type="entry name" value="Nucleoside_phosphorylase_d"/>
</dbReference>
<protein>
    <recommendedName>
        <fullName evidence="2">Uridine phosphorylase</fullName>
        <ecNumber evidence="1">2.4.2.3</ecNumber>
    </recommendedName>
</protein>
<dbReference type="EMBL" id="NBYN01000022">
    <property type="protein sequence ID" value="OSO93817.1"/>
    <property type="molecule type" value="Genomic_DNA"/>
</dbReference>
<dbReference type="PANTHER" id="PTHR43691:SF11">
    <property type="entry name" value="FI09636P-RELATED"/>
    <property type="match status" value="1"/>
</dbReference>
<evidence type="ECO:0000313" key="6">
    <source>
        <dbReference type="Proteomes" id="UP000192997"/>
    </source>
</evidence>
<evidence type="ECO:0000256" key="2">
    <source>
        <dbReference type="ARBA" id="ARBA00021980"/>
    </source>
</evidence>